<evidence type="ECO:0000313" key="5">
    <source>
        <dbReference type="EMBL" id="CAH3111676.1"/>
    </source>
</evidence>
<feature type="disulfide bond" evidence="2">
    <location>
        <begin position="148"/>
        <end position="157"/>
    </location>
</feature>
<sequence length="917" mass="103636">MFSSSSISLSLLIPLFSVIRPDAAIAQLEEFTTMYHTSLRQDVFMKEEYHYLNVSKVGTFTVYHSLDCTFECLGNPSCLSFNLAAYKGADGKFLCELLPSEKYSNPEEYKRNDSFRHFSVKTPCMSSPCQNGGTCVANYKYHTFDCRCKEGFYGEFCEDFILYRLNVTQLVTLLLDSKLVSVLCHFGNFGCGDGGWTPVMKMDGNKQTFHYDSSLWRSKNAFKLDGGKTGFDSQETKLPSYWNTSFSKICLGMKIGQQIRFIVINQQANSLYSLIADGQYRNTSLGRKTWKSLIGSKASLQIGCNREGFNAKSDKQNLGKDMGKARIGILGNDEHTFCDKCDSRIGFGTGGLHDDSNTCGNENAITGKHTKGLVLHDGETSKFLRLFKYKCKLYDSLAMSLLIGPQGSLQIGCNKEGFNPHRSLSVRTTVKPDIAHPCCAQFTTDTVCAGSGVDPSRLNIFNGKFIYKNRNKRCDPLATHVFLFSAKNRIYNKTHTHIQKVELKTLYFNFDSPLRKRFLRSISRKRLTIEIAALDELVVLSIYEPLALRKSKLSLCFKLFFSPKSCQVLYDQLNENLNVTQLINLFLDSKKIPVLCHMGDFGCGDGGWTPVMKMDDNKQTFHFDASLWSNKETFNLEGGKTGFDSQMAKLPSYWNTSFSKICLGMKINDNQPKFIVINQQANSLYSLIADGQYRNTLLGRDTWKSLIGSKASLQYNCNKEGFNAVGDNSGQSKARIGIISNNQDNCASCDSRIGFGTGGLPDKTNSCGNEADHEWSPDNGDKHIKTMGYIMMRVTFTICKIYERQEPNLMGSWYSLKMRVCCEITFRPYLNQIILYLWWRLLFLTILSQQTFHFDASLWSNKETFNLDEGKTGFDSQETKQPSYWNTSFSKILIGQQIRFIVINKEANSLYSLIADG</sequence>
<dbReference type="PROSITE" id="PS01186">
    <property type="entry name" value="EGF_2"/>
    <property type="match status" value="1"/>
</dbReference>
<dbReference type="EMBL" id="CALNXK010000024">
    <property type="protein sequence ID" value="CAH3111676.1"/>
    <property type="molecule type" value="Genomic_DNA"/>
</dbReference>
<protein>
    <recommendedName>
        <fullName evidence="4">EGF-like domain-containing protein</fullName>
    </recommendedName>
</protein>
<keyword evidence="2" id="KW-0245">EGF-like domain</keyword>
<reference evidence="5 6" key="1">
    <citation type="submission" date="2022-05" db="EMBL/GenBank/DDBJ databases">
        <authorList>
            <consortium name="Genoscope - CEA"/>
            <person name="William W."/>
        </authorList>
    </citation>
    <scope>NUCLEOTIDE SEQUENCE [LARGE SCALE GENOMIC DNA]</scope>
</reference>
<keyword evidence="3" id="KW-0732">Signal</keyword>
<dbReference type="InterPro" id="IPR000742">
    <property type="entry name" value="EGF"/>
</dbReference>
<evidence type="ECO:0000256" key="2">
    <source>
        <dbReference type="PROSITE-ProRule" id="PRU00076"/>
    </source>
</evidence>
<feature type="domain" description="EGF-like" evidence="4">
    <location>
        <begin position="120"/>
        <end position="158"/>
    </location>
</feature>
<evidence type="ECO:0000259" key="4">
    <source>
        <dbReference type="PROSITE" id="PS50026"/>
    </source>
</evidence>
<comment type="caution">
    <text evidence="2">Lacks conserved residue(s) required for the propagation of feature annotation.</text>
</comment>
<dbReference type="PROSITE" id="PS00022">
    <property type="entry name" value="EGF_1"/>
    <property type="match status" value="1"/>
</dbReference>
<evidence type="ECO:0000256" key="3">
    <source>
        <dbReference type="SAM" id="SignalP"/>
    </source>
</evidence>
<dbReference type="SMART" id="SM00181">
    <property type="entry name" value="EGF"/>
    <property type="match status" value="1"/>
</dbReference>
<dbReference type="SUPFAM" id="SSF57196">
    <property type="entry name" value="EGF/Laminin"/>
    <property type="match status" value="1"/>
</dbReference>
<dbReference type="PANTHER" id="PTHR16146">
    <property type="entry name" value="INTELECTIN"/>
    <property type="match status" value="1"/>
</dbReference>
<comment type="caution">
    <text evidence="5">The sequence shown here is derived from an EMBL/GenBank/DDBJ whole genome shotgun (WGS) entry which is preliminary data.</text>
</comment>
<feature type="signal peptide" evidence="3">
    <location>
        <begin position="1"/>
        <end position="26"/>
    </location>
</feature>
<evidence type="ECO:0000256" key="1">
    <source>
        <dbReference type="ARBA" id="ARBA00023157"/>
    </source>
</evidence>
<gene>
    <name evidence="5" type="ORF">PLOB_00020555</name>
</gene>
<proteinExistence type="predicted"/>
<keyword evidence="1 2" id="KW-1015">Disulfide bond</keyword>
<name>A0ABN8NKP5_9CNID</name>
<keyword evidence="6" id="KW-1185">Reference proteome</keyword>
<dbReference type="Proteomes" id="UP001159405">
    <property type="component" value="Unassembled WGS sequence"/>
</dbReference>
<evidence type="ECO:0000313" key="6">
    <source>
        <dbReference type="Proteomes" id="UP001159405"/>
    </source>
</evidence>
<dbReference type="PROSITE" id="PS50026">
    <property type="entry name" value="EGF_3"/>
    <property type="match status" value="1"/>
</dbReference>
<dbReference type="PANTHER" id="PTHR16146:SF46">
    <property type="entry name" value="INTELECTIN-1A-RELATED"/>
    <property type="match status" value="1"/>
</dbReference>
<accession>A0ABN8NKP5</accession>
<dbReference type="CDD" id="cd00054">
    <property type="entry name" value="EGF_CA"/>
    <property type="match status" value="1"/>
</dbReference>
<organism evidence="5 6">
    <name type="scientific">Porites lobata</name>
    <dbReference type="NCBI Taxonomy" id="104759"/>
    <lineage>
        <taxon>Eukaryota</taxon>
        <taxon>Metazoa</taxon>
        <taxon>Cnidaria</taxon>
        <taxon>Anthozoa</taxon>
        <taxon>Hexacorallia</taxon>
        <taxon>Scleractinia</taxon>
        <taxon>Fungiina</taxon>
        <taxon>Poritidae</taxon>
        <taxon>Porites</taxon>
    </lineage>
</organism>
<dbReference type="Gene3D" id="2.10.25.10">
    <property type="entry name" value="Laminin"/>
    <property type="match status" value="1"/>
</dbReference>
<feature type="chain" id="PRO_5046261158" description="EGF-like domain-containing protein" evidence="3">
    <location>
        <begin position="27"/>
        <end position="917"/>
    </location>
</feature>
<feature type="disulfide bond" evidence="2">
    <location>
        <begin position="129"/>
        <end position="146"/>
    </location>
</feature>